<accession>A0ABW6WAH1</accession>
<dbReference type="RefSeq" id="WP_211216446.1">
    <property type="nucleotide sequence ID" value="NZ_JBIAZU010000001.1"/>
</dbReference>
<dbReference type="PANTHER" id="PTHR22604">
    <property type="entry name" value="OXIDOREDUCTASES"/>
    <property type="match status" value="1"/>
</dbReference>
<evidence type="ECO:0000259" key="4">
    <source>
        <dbReference type="Pfam" id="PF22725"/>
    </source>
</evidence>
<keyword evidence="6" id="KW-1185">Reference proteome</keyword>
<dbReference type="InterPro" id="IPR036291">
    <property type="entry name" value="NAD(P)-bd_dom_sf"/>
</dbReference>
<dbReference type="InterPro" id="IPR000683">
    <property type="entry name" value="Gfo/Idh/MocA-like_OxRdtase_N"/>
</dbReference>
<protein>
    <submittedName>
        <fullName evidence="5">Gfo/Idh/MocA family protein</fullName>
    </submittedName>
</protein>
<dbReference type="EMBL" id="JBIAZU010000001">
    <property type="protein sequence ID" value="MFF5289320.1"/>
    <property type="molecule type" value="Genomic_DNA"/>
</dbReference>
<name>A0ABW6WAH1_9ACTN</name>
<dbReference type="SUPFAM" id="SSF55347">
    <property type="entry name" value="Glyceraldehyde-3-phosphate dehydrogenase-like, C-terminal domain"/>
    <property type="match status" value="1"/>
</dbReference>
<sequence length="345" mass="36780">MRIGVLGAARIAPTALMKPARIVEGVEVGAVAARDRRRAEAFAAKHGVPVVYDSYAELVADPSLDAVYVPLPNGLHGRWTLTALRAGKHVLCEKPFTANAAEAREVAAAAEGTGLVVMEAFHYRYHPLAHRMLEVVHSGELGTVRRVETSMCFPLPRFSDIRYDFGLAGGALMDAGCYAVHCLRLLSGGISGGLAGDLSGGLAGGGPVVTSATASTLRKDRRIDRAMTARFALPDGATGQIRASMWSRTLLSIRARVVGEHGTMTVDNYAAPQLPSRFVVTVDGKRRRERFGGDSTYTHQLRAFAAAVRGEPTNLTPPQDSIATMSVIDAIYTAAGLPLREQPHA</sequence>
<dbReference type="InterPro" id="IPR055170">
    <property type="entry name" value="GFO_IDH_MocA-like_dom"/>
</dbReference>
<dbReference type="SUPFAM" id="SSF51735">
    <property type="entry name" value="NAD(P)-binding Rossmann-fold domains"/>
    <property type="match status" value="1"/>
</dbReference>
<dbReference type="PANTHER" id="PTHR22604:SF105">
    <property type="entry name" value="TRANS-1,2-DIHYDROBENZENE-1,2-DIOL DEHYDROGENASE"/>
    <property type="match status" value="1"/>
</dbReference>
<dbReference type="Pfam" id="PF22725">
    <property type="entry name" value="GFO_IDH_MocA_C3"/>
    <property type="match status" value="1"/>
</dbReference>
<dbReference type="Pfam" id="PF01408">
    <property type="entry name" value="GFO_IDH_MocA"/>
    <property type="match status" value="1"/>
</dbReference>
<feature type="domain" description="GFO/IDH/MocA-like oxidoreductase" evidence="4">
    <location>
        <begin position="131"/>
        <end position="264"/>
    </location>
</feature>
<evidence type="ECO:0000259" key="3">
    <source>
        <dbReference type="Pfam" id="PF01408"/>
    </source>
</evidence>
<evidence type="ECO:0000256" key="2">
    <source>
        <dbReference type="ARBA" id="ARBA00023002"/>
    </source>
</evidence>
<organism evidence="5 6">
    <name type="scientific">Paractinoplanes globisporus</name>
    <dbReference type="NCBI Taxonomy" id="113565"/>
    <lineage>
        <taxon>Bacteria</taxon>
        <taxon>Bacillati</taxon>
        <taxon>Actinomycetota</taxon>
        <taxon>Actinomycetes</taxon>
        <taxon>Micromonosporales</taxon>
        <taxon>Micromonosporaceae</taxon>
        <taxon>Paractinoplanes</taxon>
    </lineage>
</organism>
<reference evidence="5 6" key="1">
    <citation type="submission" date="2024-10" db="EMBL/GenBank/DDBJ databases">
        <title>The Natural Products Discovery Center: Release of the First 8490 Sequenced Strains for Exploring Actinobacteria Biosynthetic Diversity.</title>
        <authorList>
            <person name="Kalkreuter E."/>
            <person name="Kautsar S.A."/>
            <person name="Yang D."/>
            <person name="Bader C.D."/>
            <person name="Teijaro C.N."/>
            <person name="Fluegel L."/>
            <person name="Davis C.M."/>
            <person name="Simpson J.R."/>
            <person name="Lauterbach L."/>
            <person name="Steele A.D."/>
            <person name="Gui C."/>
            <person name="Meng S."/>
            <person name="Li G."/>
            <person name="Viehrig K."/>
            <person name="Ye F."/>
            <person name="Su P."/>
            <person name="Kiefer A.F."/>
            <person name="Nichols A."/>
            <person name="Cepeda A.J."/>
            <person name="Yan W."/>
            <person name="Fan B."/>
            <person name="Jiang Y."/>
            <person name="Adhikari A."/>
            <person name="Zheng C.-J."/>
            <person name="Schuster L."/>
            <person name="Cowan T.M."/>
            <person name="Smanski M.J."/>
            <person name="Chevrette M.G."/>
            <person name="De Carvalho L.P.S."/>
            <person name="Shen B."/>
        </authorList>
    </citation>
    <scope>NUCLEOTIDE SEQUENCE [LARGE SCALE GENOMIC DNA]</scope>
    <source>
        <strain evidence="5 6">NPDC000087</strain>
    </source>
</reference>
<feature type="domain" description="Gfo/Idh/MocA-like oxidoreductase N-terminal" evidence="3">
    <location>
        <begin position="1"/>
        <end position="120"/>
    </location>
</feature>
<comment type="caution">
    <text evidence="5">The sequence shown here is derived from an EMBL/GenBank/DDBJ whole genome shotgun (WGS) entry which is preliminary data.</text>
</comment>
<proteinExistence type="inferred from homology"/>
<dbReference type="Proteomes" id="UP001602245">
    <property type="component" value="Unassembled WGS sequence"/>
</dbReference>
<gene>
    <name evidence="5" type="ORF">ACFY35_07775</name>
</gene>
<dbReference type="Gene3D" id="3.30.360.10">
    <property type="entry name" value="Dihydrodipicolinate Reductase, domain 2"/>
    <property type="match status" value="1"/>
</dbReference>
<dbReference type="InterPro" id="IPR050984">
    <property type="entry name" value="Gfo/Idh/MocA_domain"/>
</dbReference>
<evidence type="ECO:0000256" key="1">
    <source>
        <dbReference type="ARBA" id="ARBA00010928"/>
    </source>
</evidence>
<evidence type="ECO:0000313" key="5">
    <source>
        <dbReference type="EMBL" id="MFF5289320.1"/>
    </source>
</evidence>
<comment type="similarity">
    <text evidence="1">Belongs to the Gfo/Idh/MocA family.</text>
</comment>
<keyword evidence="2" id="KW-0560">Oxidoreductase</keyword>
<dbReference type="Gene3D" id="3.40.50.720">
    <property type="entry name" value="NAD(P)-binding Rossmann-like Domain"/>
    <property type="match status" value="1"/>
</dbReference>
<evidence type="ECO:0000313" key="6">
    <source>
        <dbReference type="Proteomes" id="UP001602245"/>
    </source>
</evidence>